<gene>
    <name evidence="1" type="ORF">H257_13818</name>
</gene>
<dbReference type="OrthoDB" id="10588592at2759"/>
<reference evidence="1" key="1">
    <citation type="submission" date="2013-12" db="EMBL/GenBank/DDBJ databases">
        <title>The Genome Sequence of Aphanomyces astaci APO3.</title>
        <authorList>
            <consortium name="The Broad Institute Genomics Platform"/>
            <person name="Russ C."/>
            <person name="Tyler B."/>
            <person name="van West P."/>
            <person name="Dieguez-Uribeondo J."/>
            <person name="Young S.K."/>
            <person name="Zeng Q."/>
            <person name="Gargeya S."/>
            <person name="Fitzgerald M."/>
            <person name="Abouelleil A."/>
            <person name="Alvarado L."/>
            <person name="Chapman S.B."/>
            <person name="Gainer-Dewar J."/>
            <person name="Goldberg J."/>
            <person name="Griggs A."/>
            <person name="Gujja S."/>
            <person name="Hansen M."/>
            <person name="Howarth C."/>
            <person name="Imamovic A."/>
            <person name="Ireland A."/>
            <person name="Larimer J."/>
            <person name="McCowan C."/>
            <person name="Murphy C."/>
            <person name="Pearson M."/>
            <person name="Poon T.W."/>
            <person name="Priest M."/>
            <person name="Roberts A."/>
            <person name="Saif S."/>
            <person name="Shea T."/>
            <person name="Sykes S."/>
            <person name="Wortman J."/>
            <person name="Nusbaum C."/>
            <person name="Birren B."/>
        </authorList>
    </citation>
    <scope>NUCLEOTIDE SEQUENCE [LARGE SCALE GENOMIC DNA]</scope>
    <source>
        <strain evidence="1">APO3</strain>
    </source>
</reference>
<dbReference type="VEuPathDB" id="FungiDB:H257_13818"/>
<accession>W4FTD4</accession>
<dbReference type="RefSeq" id="XP_009839786.1">
    <property type="nucleotide sequence ID" value="XM_009841484.1"/>
</dbReference>
<evidence type="ECO:0000313" key="1">
    <source>
        <dbReference type="EMBL" id="ETV70722.1"/>
    </source>
</evidence>
<organism evidence="1">
    <name type="scientific">Aphanomyces astaci</name>
    <name type="common">Crayfish plague agent</name>
    <dbReference type="NCBI Taxonomy" id="112090"/>
    <lineage>
        <taxon>Eukaryota</taxon>
        <taxon>Sar</taxon>
        <taxon>Stramenopiles</taxon>
        <taxon>Oomycota</taxon>
        <taxon>Saprolegniomycetes</taxon>
        <taxon>Saprolegniales</taxon>
        <taxon>Verrucalvaceae</taxon>
        <taxon>Aphanomyces</taxon>
    </lineage>
</organism>
<sequence>MSIALDNLGFSAAKASIQYILNPTTAITSLPTPDNLHSVGTLSPPNRRQCQVVGCVHFIASRNRCIGGSTVQNEALSKWSQTPWTVLESW</sequence>
<dbReference type="AlphaFoldDB" id="W4FTD4"/>
<dbReference type="EMBL" id="KI913164">
    <property type="protein sequence ID" value="ETV70722.1"/>
    <property type="molecule type" value="Genomic_DNA"/>
</dbReference>
<name>W4FTD4_APHAT</name>
<proteinExistence type="predicted"/>
<protein>
    <submittedName>
        <fullName evidence="1">Uncharacterized protein</fullName>
    </submittedName>
</protein>
<dbReference type="GeneID" id="20815814"/>